<gene>
    <name evidence="6" type="ORF">SAMN05421734_10553</name>
</gene>
<keyword evidence="2 5" id="KW-0575">Peroxidase</keyword>
<feature type="active site" evidence="4">
    <location>
        <position position="35"/>
    </location>
</feature>
<dbReference type="OrthoDB" id="9789406at2"/>
<proteinExistence type="inferred from homology"/>
<dbReference type="CDD" id="cd00340">
    <property type="entry name" value="GSH_Peroxidase"/>
    <property type="match status" value="1"/>
</dbReference>
<evidence type="ECO:0000256" key="4">
    <source>
        <dbReference type="PIRSR" id="PIRSR000303-1"/>
    </source>
</evidence>
<sequence>MGVYDFNVTTINQEKQSLRDYEGDVLLIVNTATKCGLKNQFNGLQQLHDTYKDQGFTVLGFPSNQFLNQEPGTDEDINQTCQMNFGVTFPLFSKINVNGKNAHPLFTYLTQEAPGVMGGKIKWNFTKFLINRQGEVVERFAPKTEPEKIEEFIKEQLEKS</sequence>
<comment type="similarity">
    <text evidence="1 5">Belongs to the glutathione peroxidase family.</text>
</comment>
<accession>A0A1G6JIJ1</accession>
<dbReference type="STRING" id="1612202.SAMN05421734_10553"/>
<dbReference type="PROSITE" id="PS00763">
    <property type="entry name" value="GLUTATHIONE_PEROXID_2"/>
    <property type="match status" value="1"/>
</dbReference>
<dbReference type="InterPro" id="IPR029760">
    <property type="entry name" value="GPX_CS"/>
</dbReference>
<evidence type="ECO:0000256" key="3">
    <source>
        <dbReference type="ARBA" id="ARBA00023002"/>
    </source>
</evidence>
<dbReference type="InterPro" id="IPR000889">
    <property type="entry name" value="Glutathione_peroxidase"/>
</dbReference>
<evidence type="ECO:0000313" key="7">
    <source>
        <dbReference type="Proteomes" id="UP000242949"/>
    </source>
</evidence>
<keyword evidence="7" id="KW-1185">Reference proteome</keyword>
<dbReference type="PANTHER" id="PTHR11592">
    <property type="entry name" value="GLUTATHIONE PEROXIDASE"/>
    <property type="match status" value="1"/>
</dbReference>
<dbReference type="AlphaFoldDB" id="A0A1G6JIJ1"/>
<evidence type="ECO:0000256" key="1">
    <source>
        <dbReference type="ARBA" id="ARBA00006926"/>
    </source>
</evidence>
<dbReference type="Gene3D" id="3.40.30.10">
    <property type="entry name" value="Glutaredoxin"/>
    <property type="match status" value="1"/>
</dbReference>
<name>A0A1G6JIJ1_9BACI</name>
<dbReference type="PROSITE" id="PS51355">
    <property type="entry name" value="GLUTATHIONE_PEROXID_3"/>
    <property type="match status" value="1"/>
</dbReference>
<dbReference type="InterPro" id="IPR036249">
    <property type="entry name" value="Thioredoxin-like_sf"/>
</dbReference>
<dbReference type="GO" id="GO:0034599">
    <property type="term" value="P:cellular response to oxidative stress"/>
    <property type="evidence" value="ECO:0007669"/>
    <property type="project" value="TreeGrafter"/>
</dbReference>
<reference evidence="7" key="1">
    <citation type="submission" date="2016-09" db="EMBL/GenBank/DDBJ databases">
        <authorList>
            <person name="Varghese N."/>
            <person name="Submissions S."/>
        </authorList>
    </citation>
    <scope>NUCLEOTIDE SEQUENCE [LARGE SCALE GENOMIC DNA]</scope>
    <source>
        <strain evidence="7">S5</strain>
    </source>
</reference>
<evidence type="ECO:0000256" key="2">
    <source>
        <dbReference type="ARBA" id="ARBA00022559"/>
    </source>
</evidence>
<keyword evidence="3 5" id="KW-0560">Oxidoreductase</keyword>
<evidence type="ECO:0000256" key="5">
    <source>
        <dbReference type="RuleBase" id="RU000499"/>
    </source>
</evidence>
<dbReference type="Proteomes" id="UP000242949">
    <property type="component" value="Unassembled WGS sequence"/>
</dbReference>
<dbReference type="GO" id="GO:0004601">
    <property type="term" value="F:peroxidase activity"/>
    <property type="evidence" value="ECO:0007669"/>
    <property type="project" value="UniProtKB-KW"/>
</dbReference>
<dbReference type="PANTHER" id="PTHR11592:SF78">
    <property type="entry name" value="GLUTATHIONE PEROXIDASE"/>
    <property type="match status" value="1"/>
</dbReference>
<dbReference type="Pfam" id="PF00255">
    <property type="entry name" value="GSHPx"/>
    <property type="match status" value="1"/>
</dbReference>
<evidence type="ECO:0000313" key="6">
    <source>
        <dbReference type="EMBL" id="SDC18487.1"/>
    </source>
</evidence>
<dbReference type="RefSeq" id="WP_090795392.1">
    <property type="nucleotide sequence ID" value="NZ_FMYI01000005.1"/>
</dbReference>
<dbReference type="SUPFAM" id="SSF52833">
    <property type="entry name" value="Thioredoxin-like"/>
    <property type="match status" value="1"/>
</dbReference>
<dbReference type="FunFam" id="3.40.30.10:FF:000010">
    <property type="entry name" value="Glutathione peroxidase"/>
    <property type="match status" value="1"/>
</dbReference>
<dbReference type="PRINTS" id="PR01011">
    <property type="entry name" value="GLUTPROXDASE"/>
</dbReference>
<dbReference type="PIRSF" id="PIRSF000303">
    <property type="entry name" value="Glutathion_perox"/>
    <property type="match status" value="1"/>
</dbReference>
<organism evidence="6 7">
    <name type="scientific">Pelagirhabdus alkalitolerans</name>
    <dbReference type="NCBI Taxonomy" id="1612202"/>
    <lineage>
        <taxon>Bacteria</taxon>
        <taxon>Bacillati</taxon>
        <taxon>Bacillota</taxon>
        <taxon>Bacilli</taxon>
        <taxon>Bacillales</taxon>
        <taxon>Bacillaceae</taxon>
        <taxon>Pelagirhabdus</taxon>
    </lineage>
</organism>
<protein>
    <recommendedName>
        <fullName evidence="5">Glutathione peroxidase</fullName>
    </recommendedName>
</protein>
<dbReference type="EMBL" id="FMYI01000005">
    <property type="protein sequence ID" value="SDC18487.1"/>
    <property type="molecule type" value="Genomic_DNA"/>
</dbReference>